<name>A0A2N6VR79_9MICO</name>
<dbReference type="Proteomes" id="UP000235598">
    <property type="component" value="Unassembled WGS sequence"/>
</dbReference>
<proteinExistence type="predicted"/>
<evidence type="ECO:0000313" key="6">
    <source>
        <dbReference type="Proteomes" id="UP000235598"/>
    </source>
</evidence>
<evidence type="ECO:0000256" key="2">
    <source>
        <dbReference type="SAM" id="MobiDB-lite"/>
    </source>
</evidence>
<reference evidence="5 6" key="1">
    <citation type="submission" date="2017-09" db="EMBL/GenBank/DDBJ databases">
        <title>Bacterial strain isolated from the female urinary microbiota.</title>
        <authorList>
            <person name="Thomas-White K."/>
            <person name="Kumar N."/>
            <person name="Forster S."/>
            <person name="Putonti C."/>
            <person name="Lawley T."/>
            <person name="Wolfe A.J."/>
        </authorList>
    </citation>
    <scope>NUCLEOTIDE SEQUENCE [LARGE SCALE GENOMIC DNA]</scope>
    <source>
        <strain evidence="5 6">UMB1301</strain>
    </source>
</reference>
<gene>
    <name evidence="5" type="ORF">CJ199_04330</name>
</gene>
<comment type="caution">
    <text evidence="5">The sequence shown here is derived from an EMBL/GenBank/DDBJ whole genome shotgun (WGS) entry which is preliminary data.</text>
</comment>
<evidence type="ECO:0000256" key="1">
    <source>
        <dbReference type="ARBA" id="ARBA00022801"/>
    </source>
</evidence>
<dbReference type="SUPFAM" id="SSF53187">
    <property type="entry name" value="Zn-dependent exopeptidases"/>
    <property type="match status" value="1"/>
</dbReference>
<sequence length="275" mass="29218">MGVRHAIALYACAVLVLLGGCGSTQTAQPRTTVEPEPITNEHNPGDTSAPETPQSKPSESLDGLVIALDPGHNGGNASHLSRINKKVPDGRGGKKACNTTGTATDNGFPEHEFNWNVATKVRDELEKRGARVIMSRDSNDGVGPCVDERGKFADDADFMVSVHANGSDNRSIRGFGVIVAPGDNLEKSTKLGEAIVRGFTDNKFPINRAGYGKDGLVERTDLAGLNHASVPAVIVECGEMRNPEEAKRMQEDPEAYAKALVDGIDTYASYATMGL</sequence>
<feature type="signal peptide" evidence="3">
    <location>
        <begin position="1"/>
        <end position="27"/>
    </location>
</feature>
<organism evidence="5 6">
    <name type="scientific">Brevibacterium paucivorans</name>
    <dbReference type="NCBI Taxonomy" id="170994"/>
    <lineage>
        <taxon>Bacteria</taxon>
        <taxon>Bacillati</taxon>
        <taxon>Actinomycetota</taxon>
        <taxon>Actinomycetes</taxon>
        <taxon>Micrococcales</taxon>
        <taxon>Brevibacteriaceae</taxon>
        <taxon>Brevibacterium</taxon>
    </lineage>
</organism>
<dbReference type="GO" id="GO:0008745">
    <property type="term" value="F:N-acetylmuramoyl-L-alanine amidase activity"/>
    <property type="evidence" value="ECO:0007669"/>
    <property type="project" value="InterPro"/>
</dbReference>
<feature type="domain" description="MurNAc-LAA" evidence="4">
    <location>
        <begin position="153"/>
        <end position="265"/>
    </location>
</feature>
<feature type="chain" id="PRO_5039375579" evidence="3">
    <location>
        <begin position="28"/>
        <end position="275"/>
    </location>
</feature>
<evidence type="ECO:0000313" key="5">
    <source>
        <dbReference type="EMBL" id="PMD06589.1"/>
    </source>
</evidence>
<dbReference type="PROSITE" id="PS51257">
    <property type="entry name" value="PROKAR_LIPOPROTEIN"/>
    <property type="match status" value="1"/>
</dbReference>
<dbReference type="PANTHER" id="PTHR30404">
    <property type="entry name" value="N-ACETYLMURAMOYL-L-ALANINE AMIDASE"/>
    <property type="match status" value="1"/>
</dbReference>
<keyword evidence="3" id="KW-0732">Signal</keyword>
<accession>A0A2N6VR79</accession>
<feature type="region of interest" description="Disordered" evidence="2">
    <location>
        <begin position="24"/>
        <end position="103"/>
    </location>
</feature>
<dbReference type="GO" id="GO:0030288">
    <property type="term" value="C:outer membrane-bounded periplasmic space"/>
    <property type="evidence" value="ECO:0007669"/>
    <property type="project" value="TreeGrafter"/>
</dbReference>
<dbReference type="GO" id="GO:0009253">
    <property type="term" value="P:peptidoglycan catabolic process"/>
    <property type="evidence" value="ECO:0007669"/>
    <property type="project" value="InterPro"/>
</dbReference>
<dbReference type="OrthoDB" id="3268878at2"/>
<dbReference type="Gene3D" id="3.40.630.40">
    <property type="entry name" value="Zn-dependent exopeptidases"/>
    <property type="match status" value="1"/>
</dbReference>
<dbReference type="EMBL" id="PNHK01000001">
    <property type="protein sequence ID" value="PMD06589.1"/>
    <property type="molecule type" value="Genomic_DNA"/>
</dbReference>
<dbReference type="SMART" id="SM00646">
    <property type="entry name" value="Ami_3"/>
    <property type="match status" value="1"/>
</dbReference>
<keyword evidence="1" id="KW-0378">Hydrolase</keyword>
<dbReference type="Pfam" id="PF01520">
    <property type="entry name" value="Amidase_3"/>
    <property type="match status" value="1"/>
</dbReference>
<evidence type="ECO:0000259" key="4">
    <source>
        <dbReference type="SMART" id="SM00646"/>
    </source>
</evidence>
<dbReference type="CDD" id="cd02696">
    <property type="entry name" value="MurNAc-LAA"/>
    <property type="match status" value="1"/>
</dbReference>
<feature type="compositionally biased region" description="Polar residues" evidence="2">
    <location>
        <begin position="40"/>
        <end position="58"/>
    </location>
</feature>
<evidence type="ECO:0000256" key="3">
    <source>
        <dbReference type="SAM" id="SignalP"/>
    </source>
</evidence>
<dbReference type="RefSeq" id="WP_102238231.1">
    <property type="nucleotide sequence ID" value="NZ_PNHK01000001.1"/>
</dbReference>
<dbReference type="PANTHER" id="PTHR30404:SF0">
    <property type="entry name" value="N-ACETYLMURAMOYL-L-ALANINE AMIDASE AMIC"/>
    <property type="match status" value="1"/>
</dbReference>
<protein>
    <submittedName>
        <fullName evidence="5">N-acetylmuramoyl-L-alanine amidase</fullName>
    </submittedName>
</protein>
<dbReference type="InterPro" id="IPR050695">
    <property type="entry name" value="N-acetylmuramoyl_amidase_3"/>
</dbReference>
<dbReference type="AlphaFoldDB" id="A0A2N6VR79"/>
<dbReference type="InterPro" id="IPR002508">
    <property type="entry name" value="MurNAc-LAA_cat"/>
</dbReference>